<dbReference type="EMBL" id="JACGCM010000715">
    <property type="protein sequence ID" value="KAF6167790.1"/>
    <property type="molecule type" value="Genomic_DNA"/>
</dbReference>
<feature type="compositionally biased region" description="Polar residues" evidence="2">
    <location>
        <begin position="96"/>
        <end position="110"/>
    </location>
</feature>
<dbReference type="Pfam" id="PF04784">
    <property type="entry name" value="DUF547"/>
    <property type="match status" value="1"/>
</dbReference>
<evidence type="ECO:0000259" key="3">
    <source>
        <dbReference type="Pfam" id="PF04784"/>
    </source>
</evidence>
<dbReference type="Pfam" id="PF14389">
    <property type="entry name" value="Lzipper-MIP1"/>
    <property type="match status" value="1"/>
</dbReference>
<accession>A0A7J7NL94</accession>
<gene>
    <name evidence="5" type="ORF">GIB67_027568</name>
</gene>
<proteinExistence type="predicted"/>
<feature type="compositionally biased region" description="Basic and acidic residues" evidence="2">
    <location>
        <begin position="153"/>
        <end position="174"/>
    </location>
</feature>
<dbReference type="InterPro" id="IPR025757">
    <property type="entry name" value="MIP1_Leuzipper"/>
</dbReference>
<evidence type="ECO:0008006" key="7">
    <source>
        <dbReference type="Google" id="ProtNLM"/>
    </source>
</evidence>
<name>A0A7J7NL94_9MAGN</name>
<dbReference type="Proteomes" id="UP000541444">
    <property type="component" value="Unassembled WGS sequence"/>
</dbReference>
<dbReference type="InterPro" id="IPR006869">
    <property type="entry name" value="DUF547"/>
</dbReference>
<keyword evidence="1" id="KW-0175">Coiled coil</keyword>
<evidence type="ECO:0000313" key="6">
    <source>
        <dbReference type="Proteomes" id="UP000541444"/>
    </source>
</evidence>
<comment type="caution">
    <text evidence="5">The sequence shown here is derived from an EMBL/GenBank/DDBJ whole genome shotgun (WGS) entry which is preliminary data.</text>
</comment>
<feature type="region of interest" description="Disordered" evidence="2">
    <location>
        <begin position="151"/>
        <end position="193"/>
    </location>
</feature>
<dbReference type="PANTHER" id="PTHR46248">
    <property type="entry name" value="EXPRESSED PROTEIN"/>
    <property type="match status" value="1"/>
</dbReference>
<protein>
    <recommendedName>
        <fullName evidence="7">DUF547 domain-containing protein</fullName>
    </recommendedName>
</protein>
<dbReference type="AlphaFoldDB" id="A0A7J7NL94"/>
<evidence type="ECO:0000256" key="1">
    <source>
        <dbReference type="SAM" id="Coils"/>
    </source>
</evidence>
<feature type="region of interest" description="Disordered" evidence="2">
    <location>
        <begin position="89"/>
        <end position="123"/>
    </location>
</feature>
<keyword evidence="6" id="KW-1185">Reference proteome</keyword>
<feature type="coiled-coil region" evidence="1">
    <location>
        <begin position="2"/>
        <end position="29"/>
    </location>
</feature>
<feature type="domain" description="DUF547" evidence="3">
    <location>
        <begin position="358"/>
        <end position="490"/>
    </location>
</feature>
<feature type="non-terminal residue" evidence="5">
    <location>
        <position position="1"/>
    </location>
</feature>
<evidence type="ECO:0000313" key="5">
    <source>
        <dbReference type="EMBL" id="KAF6167790.1"/>
    </source>
</evidence>
<feature type="domain" description="Ternary complex factor MIP1 leucine-zipper" evidence="4">
    <location>
        <begin position="6"/>
        <end position="84"/>
    </location>
</feature>
<evidence type="ECO:0000256" key="2">
    <source>
        <dbReference type="SAM" id="MobiDB-lite"/>
    </source>
</evidence>
<evidence type="ECO:0000259" key="4">
    <source>
        <dbReference type="Pfam" id="PF14389"/>
    </source>
</evidence>
<reference evidence="5 6" key="1">
    <citation type="journal article" date="2020" name="IScience">
        <title>Genome Sequencing of the Endangered Kingdonia uniflora (Circaeasteraceae, Ranunculales) Reveals Potential Mechanisms of Evolutionary Specialization.</title>
        <authorList>
            <person name="Sun Y."/>
            <person name="Deng T."/>
            <person name="Zhang A."/>
            <person name="Moore M.J."/>
            <person name="Landis J.B."/>
            <person name="Lin N."/>
            <person name="Zhang H."/>
            <person name="Zhang X."/>
            <person name="Huang J."/>
            <person name="Zhang X."/>
            <person name="Sun H."/>
            <person name="Wang H."/>
        </authorList>
    </citation>
    <scope>NUCLEOTIDE SEQUENCE [LARGE SCALE GENOMIC DNA]</scope>
    <source>
        <strain evidence="5">TB1705</strain>
        <tissue evidence="5">Leaf</tissue>
    </source>
</reference>
<sequence>RKKNWQEKKEELENEVTRLQKTLDHEEMVHQVLEQAVGKPDCSALHIPTFLPPRMKELLAELTMVEHEIKRLEKEKNYLEHGLSYEQEASKEAKTKQLQQVSNTNDQFSTPPNPKPATKEVHKRAAFDTKSLYFINKAIKGDYTIYDFTSTENSEKSRKENHNNEEAGFEEKVSRKSGSHKPSSPSLLPRHSTTKFPQSLELDVETFFDLSLTTTSNSNSSEQNISKLQPNKLSESIMKCLILIFVRLLRTSRATELEKWGNISRTALSISSSRSFRVADIGLNSKTGISSQKDSRQQDPYGVFEIEDSLTRDIGPYKNLVKFTSSSLDPRSMANLSFTPLLRKLRILLNKLQNVELRFLTHKEKLAFWINTYNACIMHGFLQYGVPSNPENMTDLISKATLKIGGNKIHATTIEHFILRQPLSSKLKDVNRKNGDYEKEGQFSSNYRLDLPEPNVMFALCCGNRSSPAVRIYTANGISTELEKSKLDYLQASIVVTITKKLMFPELLLRDEVGFAGKKDSLVEWVCHQLPTSGSLRKSIVDCFKGHNNGKISHIVEEIPYDFDFHYLLAI</sequence>
<organism evidence="5 6">
    <name type="scientific">Kingdonia uniflora</name>
    <dbReference type="NCBI Taxonomy" id="39325"/>
    <lineage>
        <taxon>Eukaryota</taxon>
        <taxon>Viridiplantae</taxon>
        <taxon>Streptophyta</taxon>
        <taxon>Embryophyta</taxon>
        <taxon>Tracheophyta</taxon>
        <taxon>Spermatophyta</taxon>
        <taxon>Magnoliopsida</taxon>
        <taxon>Ranunculales</taxon>
        <taxon>Circaeasteraceae</taxon>
        <taxon>Kingdonia</taxon>
    </lineage>
</organism>
<dbReference type="OrthoDB" id="418495at2759"/>
<dbReference type="PANTHER" id="PTHR46248:SF6">
    <property type="entry name" value="OS03G0859900 PROTEIN"/>
    <property type="match status" value="1"/>
</dbReference>